<organism evidence="1 2">
    <name type="scientific">Linum trigynum</name>
    <dbReference type="NCBI Taxonomy" id="586398"/>
    <lineage>
        <taxon>Eukaryota</taxon>
        <taxon>Viridiplantae</taxon>
        <taxon>Streptophyta</taxon>
        <taxon>Embryophyta</taxon>
        <taxon>Tracheophyta</taxon>
        <taxon>Spermatophyta</taxon>
        <taxon>Magnoliopsida</taxon>
        <taxon>eudicotyledons</taxon>
        <taxon>Gunneridae</taxon>
        <taxon>Pentapetalae</taxon>
        <taxon>rosids</taxon>
        <taxon>fabids</taxon>
        <taxon>Malpighiales</taxon>
        <taxon>Linaceae</taxon>
        <taxon>Linum</taxon>
    </lineage>
</organism>
<gene>
    <name evidence="1" type="ORF">LTRI10_LOCUS46085</name>
</gene>
<protein>
    <recommendedName>
        <fullName evidence="3">DUF4219 domain-containing protein</fullName>
    </recommendedName>
</protein>
<reference evidence="1 2" key="1">
    <citation type="submission" date="2024-04" db="EMBL/GenBank/DDBJ databases">
        <authorList>
            <person name="Fracassetti M."/>
        </authorList>
    </citation>
    <scope>NUCLEOTIDE SEQUENCE [LARGE SCALE GENOMIC DNA]</scope>
</reference>
<keyword evidence="2" id="KW-1185">Reference proteome</keyword>
<dbReference type="EMBL" id="OZ034821">
    <property type="protein sequence ID" value="CAL1406352.1"/>
    <property type="molecule type" value="Genomic_DNA"/>
</dbReference>
<dbReference type="AlphaFoldDB" id="A0AAV2G7U2"/>
<evidence type="ECO:0000313" key="1">
    <source>
        <dbReference type="EMBL" id="CAL1406352.1"/>
    </source>
</evidence>
<evidence type="ECO:0000313" key="2">
    <source>
        <dbReference type="Proteomes" id="UP001497516"/>
    </source>
</evidence>
<name>A0AAV2G7U2_9ROSI</name>
<accession>A0AAV2G7U2</accession>
<sequence>MASYSSFSFGPAPWFTGLNYTAWKRRMQNFLWGIDEGLWSTVRDGPLEMNLEEHNTWTAEQRKSAHLNCRAMHILQSAMSLDEADKVEHCESVML</sequence>
<evidence type="ECO:0008006" key="3">
    <source>
        <dbReference type="Google" id="ProtNLM"/>
    </source>
</evidence>
<dbReference type="Proteomes" id="UP001497516">
    <property type="component" value="Chromosome 8"/>
</dbReference>
<proteinExistence type="predicted"/>